<dbReference type="InterPro" id="IPR018221">
    <property type="entry name" value="Glyco_hydro_9_His_AS"/>
</dbReference>
<feature type="active site" evidence="8">
    <location>
        <position position="456"/>
    </location>
</feature>
<dbReference type="PROSITE" id="PS00592">
    <property type="entry name" value="GH9_2"/>
    <property type="match status" value="1"/>
</dbReference>
<feature type="active site" evidence="8">
    <location>
        <position position="447"/>
    </location>
</feature>
<accession>A0A9Q9IPM3</accession>
<dbReference type="Gene3D" id="2.60.40.10">
    <property type="entry name" value="Immunoglobulins"/>
    <property type="match status" value="2"/>
</dbReference>
<evidence type="ECO:0000256" key="2">
    <source>
        <dbReference type="ARBA" id="ARBA00022801"/>
    </source>
</evidence>
<dbReference type="InterPro" id="IPR008928">
    <property type="entry name" value="6-hairpin_glycosidase_sf"/>
</dbReference>
<dbReference type="CDD" id="cd00063">
    <property type="entry name" value="FN3"/>
    <property type="match status" value="2"/>
</dbReference>
<keyword evidence="6 7" id="KW-0624">Polysaccharide degradation</keyword>
<feature type="domain" description="CBM2" evidence="12">
    <location>
        <begin position="832"/>
        <end position="937"/>
    </location>
</feature>
<feature type="active site" evidence="7">
    <location>
        <position position="408"/>
    </location>
</feature>
<keyword evidence="5 7" id="KW-0326">Glycosidase</keyword>
<dbReference type="Pfam" id="PF00942">
    <property type="entry name" value="CBM_3"/>
    <property type="match status" value="1"/>
</dbReference>
<organism evidence="13 14">
    <name type="scientific">Dactylosporangium aurantiacum</name>
    <dbReference type="NCBI Taxonomy" id="35754"/>
    <lineage>
        <taxon>Bacteria</taxon>
        <taxon>Bacillati</taxon>
        <taxon>Actinomycetota</taxon>
        <taxon>Actinomycetes</taxon>
        <taxon>Micromonosporales</taxon>
        <taxon>Micromonosporaceae</taxon>
        <taxon>Dactylosporangium</taxon>
    </lineage>
</organism>
<reference evidence="13" key="1">
    <citation type="submission" date="2021-04" db="EMBL/GenBank/DDBJ databases">
        <title>Dactylosporangium aurantiacum NRRL B-8018 full assembly.</title>
        <authorList>
            <person name="Hartkoorn R.C."/>
            <person name="Beaudoing E."/>
            <person name="Hot D."/>
        </authorList>
    </citation>
    <scope>NUCLEOTIDE SEQUENCE</scope>
    <source>
        <strain evidence="13">NRRL B-8018</strain>
    </source>
</reference>
<dbReference type="InterPro" id="IPR001919">
    <property type="entry name" value="CBD2"/>
</dbReference>
<keyword evidence="9" id="KW-0732">Signal</keyword>
<evidence type="ECO:0000313" key="14">
    <source>
        <dbReference type="Proteomes" id="UP001058003"/>
    </source>
</evidence>
<comment type="similarity">
    <text evidence="7 9">Belongs to the glycosyl hydrolase 9 (cellulase E) family.</text>
</comment>
<evidence type="ECO:0000259" key="10">
    <source>
        <dbReference type="PROSITE" id="PS50853"/>
    </source>
</evidence>
<protein>
    <recommendedName>
        <fullName evidence="9">Endoglucanase</fullName>
        <ecNumber evidence="9">3.2.1.4</ecNumber>
    </recommendedName>
</protein>
<dbReference type="InterPro" id="IPR003961">
    <property type="entry name" value="FN3_dom"/>
</dbReference>
<evidence type="ECO:0000313" key="13">
    <source>
        <dbReference type="EMBL" id="UWZ57094.1"/>
    </source>
</evidence>
<keyword evidence="4 7" id="KW-0119">Carbohydrate metabolism</keyword>
<feature type="signal peptide" evidence="9">
    <location>
        <begin position="1"/>
        <end position="31"/>
    </location>
</feature>
<feature type="chain" id="PRO_5040543960" description="Endoglucanase" evidence="9">
    <location>
        <begin position="32"/>
        <end position="937"/>
    </location>
</feature>
<feature type="domain" description="Fibronectin type-III" evidence="10">
    <location>
        <begin position="743"/>
        <end position="833"/>
    </location>
</feature>
<evidence type="ECO:0000256" key="7">
    <source>
        <dbReference type="PROSITE-ProRule" id="PRU10059"/>
    </source>
</evidence>
<dbReference type="RefSeq" id="WP_033361353.1">
    <property type="nucleotide sequence ID" value="NZ_CP073767.1"/>
</dbReference>
<name>A0A9Q9IPM3_9ACTN</name>
<dbReference type="PROSITE" id="PS51172">
    <property type="entry name" value="CBM3"/>
    <property type="match status" value="1"/>
</dbReference>
<dbReference type="InterPro" id="IPR001956">
    <property type="entry name" value="CBM3"/>
</dbReference>
<keyword evidence="14" id="KW-1185">Reference proteome</keyword>
<evidence type="ECO:0000256" key="6">
    <source>
        <dbReference type="ARBA" id="ARBA00023326"/>
    </source>
</evidence>
<keyword evidence="3 9" id="KW-0136">Cellulose degradation</keyword>
<dbReference type="Proteomes" id="UP001058003">
    <property type="component" value="Chromosome"/>
</dbReference>
<proteinExistence type="inferred from homology"/>
<evidence type="ECO:0000256" key="9">
    <source>
        <dbReference type="RuleBase" id="RU361166"/>
    </source>
</evidence>
<feature type="domain" description="Fibronectin type-III" evidence="10">
    <location>
        <begin position="649"/>
        <end position="734"/>
    </location>
</feature>
<dbReference type="Gene3D" id="2.60.40.290">
    <property type="match status" value="1"/>
</dbReference>
<evidence type="ECO:0000259" key="12">
    <source>
        <dbReference type="PROSITE" id="PS51173"/>
    </source>
</evidence>
<dbReference type="PROSITE" id="PS51173">
    <property type="entry name" value="CBM2"/>
    <property type="match status" value="1"/>
</dbReference>
<dbReference type="SUPFAM" id="SSF49265">
    <property type="entry name" value="Fibronectin type III"/>
    <property type="match status" value="1"/>
</dbReference>
<dbReference type="InterPro" id="IPR033126">
    <property type="entry name" value="Glyco_hydro_9_Asp/Glu_AS"/>
</dbReference>
<dbReference type="InterPro" id="IPR013783">
    <property type="entry name" value="Ig-like_fold"/>
</dbReference>
<evidence type="ECO:0000256" key="4">
    <source>
        <dbReference type="ARBA" id="ARBA00023277"/>
    </source>
</evidence>
<dbReference type="EMBL" id="CP073767">
    <property type="protein sequence ID" value="UWZ57094.1"/>
    <property type="molecule type" value="Genomic_DNA"/>
</dbReference>
<keyword evidence="2 7" id="KW-0378">Hydrolase</keyword>
<dbReference type="PROSITE" id="PS50853">
    <property type="entry name" value="FN3"/>
    <property type="match status" value="2"/>
</dbReference>
<evidence type="ECO:0000259" key="11">
    <source>
        <dbReference type="PROSITE" id="PS51172"/>
    </source>
</evidence>
<dbReference type="Gene3D" id="1.50.10.10">
    <property type="match status" value="1"/>
</dbReference>
<dbReference type="EC" id="3.2.1.4" evidence="9"/>
<comment type="catalytic activity">
    <reaction evidence="1 9">
        <text>Endohydrolysis of (1-&gt;4)-beta-D-glucosidic linkages in cellulose, lichenin and cereal beta-D-glucans.</text>
        <dbReference type="EC" id="3.2.1.4"/>
    </reaction>
</comment>
<dbReference type="FunFam" id="1.50.10.10:FF:000020">
    <property type="entry name" value="Endoglucanase"/>
    <property type="match status" value="1"/>
</dbReference>
<evidence type="ECO:0000256" key="8">
    <source>
        <dbReference type="PROSITE-ProRule" id="PRU10060"/>
    </source>
</evidence>
<dbReference type="KEGG" id="daur:Daura_13545"/>
<dbReference type="GO" id="GO:0008810">
    <property type="term" value="F:cellulase activity"/>
    <property type="evidence" value="ECO:0007669"/>
    <property type="project" value="UniProtKB-EC"/>
</dbReference>
<evidence type="ECO:0000256" key="3">
    <source>
        <dbReference type="ARBA" id="ARBA00023001"/>
    </source>
</evidence>
<evidence type="ECO:0000256" key="1">
    <source>
        <dbReference type="ARBA" id="ARBA00000966"/>
    </source>
</evidence>
<dbReference type="OrthoDB" id="9758662at2"/>
<feature type="domain" description="CBM3" evidence="11">
    <location>
        <begin position="490"/>
        <end position="638"/>
    </location>
</feature>
<dbReference type="AlphaFoldDB" id="A0A9Q9IPM3"/>
<dbReference type="SMART" id="SM00637">
    <property type="entry name" value="CBD_II"/>
    <property type="match status" value="1"/>
</dbReference>
<sequence>MRRRILGAVAALGVAAATTVMAVAASTPARAAPAFNYAEALQKSIWFYEAQQAGTKPAWSRVGWRGNAATTDGADVGLDLTGGWFDAGDHVKFGFPMAFSTTMLAWGAVEYRDAYAQSGQLTHLVNNLRFVNDYFIKAHPSANVLYGQIGSGNPDHAWWGPAEVMPMARPSYKIDATCGGSDLAGETAAAMAASSIVIRPTDATYADKLVTHAKQLYAFADSVRRKYSDCITDAASYYNSWSGFNDELVWGAIWLYRATNDASYLAKAEAGYDNLSNENQTTTKSYKWTIAWDDKSYGAYVLLAKLTGKQRYIDDANRWLDYWTVGVNGQKVPTSPGGQAVLDSWGSLRYAANTSFVALLYSDWLTDATRKARYHDFGVRQINYILGDNPRNSSYMIGFGANPPKNPHHRTAHGSWTDQITNPTVSRHTLYGALVGGPSSPNDAYTDSRSDYVMNEVATDYNSGLTSALARMYGEYGGTALSGFPAAETPDGPEMYVESSLNTTGTGFTEVKAMVYNKSAWPARTLDQGSFRYYFTLDGATTPSQISLTSAYNQCSAPTGPTLLSGSTYYVTISCAGQKIAPAGQSAWRREVQFRISSAGTWDTSNDWSFPTGGATPGPNSHITLYDGATKVWGDAPGTGPADTTPPSTPGAPTFTNVTSTSVTANWTASTDNVGVASYRVQSAAGVVGTSTGTSVAITGLSPATAYSFTVVAVDTSGNTSAASPVGTVTTAPATGDVTPPSKPGTPVASAVTSSGATLTWAASTDAVGVTGYDVLRLGGTAGPVVVATATGTTASVTGLTASTAYQFAVRARDAAGNLSTLSDPVTVTTTGTSTGKSCEATYRVTDQWGDGFNGAVTVRNSGGQAITGWTVTFTFPGNQRVTNGWAGVWSQTGAAVTVRNADWNGALAPAASTAAGFNGAYSGTNTAPATLTCTAS</sequence>
<dbReference type="SUPFAM" id="SSF49384">
    <property type="entry name" value="Carbohydrate-binding domain"/>
    <property type="match status" value="2"/>
</dbReference>
<dbReference type="InterPro" id="IPR036966">
    <property type="entry name" value="CBM3_sf"/>
</dbReference>
<dbReference type="InterPro" id="IPR012291">
    <property type="entry name" value="CBM2_carb-bd_dom_sf"/>
</dbReference>
<dbReference type="InterPro" id="IPR008965">
    <property type="entry name" value="CBM2/CBM3_carb-bd_dom_sf"/>
</dbReference>
<dbReference type="Pfam" id="PF00759">
    <property type="entry name" value="Glyco_hydro_9"/>
    <property type="match status" value="1"/>
</dbReference>
<dbReference type="GO" id="GO:0030245">
    <property type="term" value="P:cellulose catabolic process"/>
    <property type="evidence" value="ECO:0007669"/>
    <property type="project" value="UniProtKB-KW"/>
</dbReference>
<dbReference type="PROSITE" id="PS00698">
    <property type="entry name" value="GH9_3"/>
    <property type="match status" value="1"/>
</dbReference>
<dbReference type="PANTHER" id="PTHR22298">
    <property type="entry name" value="ENDO-1,4-BETA-GLUCANASE"/>
    <property type="match status" value="1"/>
</dbReference>
<dbReference type="SUPFAM" id="SSF48208">
    <property type="entry name" value="Six-hairpin glycosidases"/>
    <property type="match status" value="1"/>
</dbReference>
<dbReference type="InterPro" id="IPR036116">
    <property type="entry name" value="FN3_sf"/>
</dbReference>
<dbReference type="Pfam" id="PF00553">
    <property type="entry name" value="CBM_2"/>
    <property type="match status" value="1"/>
</dbReference>
<dbReference type="SMART" id="SM00060">
    <property type="entry name" value="FN3"/>
    <property type="match status" value="2"/>
</dbReference>
<dbReference type="InterPro" id="IPR001701">
    <property type="entry name" value="Glyco_hydro_9"/>
</dbReference>
<dbReference type="Pfam" id="PF00041">
    <property type="entry name" value="fn3"/>
    <property type="match status" value="2"/>
</dbReference>
<gene>
    <name evidence="13" type="ORF">Daura_13545</name>
</gene>
<dbReference type="Gene3D" id="2.60.40.710">
    <property type="entry name" value="Endoglucanase-like"/>
    <property type="match status" value="1"/>
</dbReference>
<dbReference type="InterPro" id="IPR012341">
    <property type="entry name" value="6hp_glycosidase-like_sf"/>
</dbReference>
<evidence type="ECO:0000256" key="5">
    <source>
        <dbReference type="ARBA" id="ARBA00023295"/>
    </source>
</evidence>
<dbReference type="GO" id="GO:0030248">
    <property type="term" value="F:cellulose binding"/>
    <property type="evidence" value="ECO:0007669"/>
    <property type="project" value="InterPro"/>
</dbReference>
<dbReference type="SMART" id="SM01067">
    <property type="entry name" value="CBM_3"/>
    <property type="match status" value="1"/>
</dbReference>